<organism evidence="5 6">
    <name type="scientific">Lacibacterium aquatile</name>
    <dbReference type="NCBI Taxonomy" id="1168082"/>
    <lineage>
        <taxon>Bacteria</taxon>
        <taxon>Pseudomonadati</taxon>
        <taxon>Pseudomonadota</taxon>
        <taxon>Alphaproteobacteria</taxon>
        <taxon>Rhodospirillales</taxon>
        <taxon>Rhodospirillaceae</taxon>
    </lineage>
</organism>
<evidence type="ECO:0000259" key="4">
    <source>
        <dbReference type="Pfam" id="PF05726"/>
    </source>
</evidence>
<feature type="domain" description="Pirin N-terminal" evidence="3">
    <location>
        <begin position="22"/>
        <end position="127"/>
    </location>
</feature>
<dbReference type="CDD" id="cd02909">
    <property type="entry name" value="cupin_pirin_N"/>
    <property type="match status" value="1"/>
</dbReference>
<dbReference type="InterPro" id="IPR011051">
    <property type="entry name" value="RmlC_Cupin_sf"/>
</dbReference>
<dbReference type="Proteomes" id="UP001597295">
    <property type="component" value="Unassembled WGS sequence"/>
</dbReference>
<dbReference type="InterPro" id="IPR003829">
    <property type="entry name" value="Pirin_N_dom"/>
</dbReference>
<evidence type="ECO:0000313" key="5">
    <source>
        <dbReference type="EMBL" id="MFD2265215.1"/>
    </source>
</evidence>
<dbReference type="Pfam" id="PF05726">
    <property type="entry name" value="Pirin_C"/>
    <property type="match status" value="1"/>
</dbReference>
<dbReference type="Pfam" id="PF02678">
    <property type="entry name" value="Pirin"/>
    <property type="match status" value="1"/>
</dbReference>
<comment type="similarity">
    <text evidence="1 2">Belongs to the pirin family.</text>
</comment>
<dbReference type="PANTHER" id="PTHR13903">
    <property type="entry name" value="PIRIN-RELATED"/>
    <property type="match status" value="1"/>
</dbReference>
<dbReference type="PANTHER" id="PTHR13903:SF8">
    <property type="entry name" value="PIRIN"/>
    <property type="match status" value="1"/>
</dbReference>
<dbReference type="EMBL" id="JBHUIP010000016">
    <property type="protein sequence ID" value="MFD2265215.1"/>
    <property type="molecule type" value="Genomic_DNA"/>
</dbReference>
<dbReference type="RefSeq" id="WP_379878387.1">
    <property type="nucleotide sequence ID" value="NZ_JBHUIP010000016.1"/>
</dbReference>
<gene>
    <name evidence="5" type="ORF">ACFSM5_20095</name>
</gene>
<dbReference type="SUPFAM" id="SSF51182">
    <property type="entry name" value="RmlC-like cupins"/>
    <property type="match status" value="1"/>
</dbReference>
<proteinExistence type="inferred from homology"/>
<sequence>MTEDRRIQTVTPAFHTLEGEGFEVRRAIPTRAFEAVGPFIFLDHFGPIDVKPGDAKGAPTHPHAGIETLTLLLEGRFEHKDSLGNRSAMRPGEVQWMRAGRGIVHDEGPDQEIRAKGGPVHGVQLWLNMPKGQKHGDPAYRHVLVGEIPLIPTEQAGVRARLIAGEVCGAKGPIETTGTPFVSHVTIGESGADLFLPVANVSELALYVMVGSVRVGPDQRPVKAGEIARIGAGDALRISADGAADLLLVGGDPLDAPIVRYGPFVMNTTDELRQAVHDFQSGLMGHIAA</sequence>
<dbReference type="InterPro" id="IPR014710">
    <property type="entry name" value="RmlC-like_jellyroll"/>
</dbReference>
<feature type="domain" description="Pirin C-terminal" evidence="4">
    <location>
        <begin position="189"/>
        <end position="283"/>
    </location>
</feature>
<protein>
    <submittedName>
        <fullName evidence="5">Pirin family protein</fullName>
    </submittedName>
</protein>
<keyword evidence="6" id="KW-1185">Reference proteome</keyword>
<dbReference type="InterPro" id="IPR008778">
    <property type="entry name" value="Pirin_C_dom"/>
</dbReference>
<comment type="caution">
    <text evidence="5">The sequence shown here is derived from an EMBL/GenBank/DDBJ whole genome shotgun (WGS) entry which is preliminary data.</text>
</comment>
<dbReference type="PIRSF" id="PIRSF006232">
    <property type="entry name" value="Pirin"/>
    <property type="match status" value="1"/>
</dbReference>
<name>A0ABW5DXG5_9PROT</name>
<accession>A0ABW5DXG5</accession>
<dbReference type="CDD" id="cd02247">
    <property type="entry name" value="cupin_pirin_C"/>
    <property type="match status" value="1"/>
</dbReference>
<evidence type="ECO:0000259" key="3">
    <source>
        <dbReference type="Pfam" id="PF02678"/>
    </source>
</evidence>
<evidence type="ECO:0000313" key="6">
    <source>
        <dbReference type="Proteomes" id="UP001597295"/>
    </source>
</evidence>
<reference evidence="6" key="1">
    <citation type="journal article" date="2019" name="Int. J. Syst. Evol. Microbiol.">
        <title>The Global Catalogue of Microorganisms (GCM) 10K type strain sequencing project: providing services to taxonomists for standard genome sequencing and annotation.</title>
        <authorList>
            <consortium name="The Broad Institute Genomics Platform"/>
            <consortium name="The Broad Institute Genome Sequencing Center for Infectious Disease"/>
            <person name="Wu L."/>
            <person name="Ma J."/>
        </authorList>
    </citation>
    <scope>NUCLEOTIDE SEQUENCE [LARGE SCALE GENOMIC DNA]</scope>
    <source>
        <strain evidence="6">CGMCC 1.19062</strain>
    </source>
</reference>
<dbReference type="InterPro" id="IPR012093">
    <property type="entry name" value="Pirin"/>
</dbReference>
<evidence type="ECO:0000256" key="2">
    <source>
        <dbReference type="RuleBase" id="RU003457"/>
    </source>
</evidence>
<evidence type="ECO:0000256" key="1">
    <source>
        <dbReference type="ARBA" id="ARBA00008416"/>
    </source>
</evidence>
<dbReference type="Gene3D" id="2.60.120.10">
    <property type="entry name" value="Jelly Rolls"/>
    <property type="match status" value="2"/>
</dbReference>